<gene>
    <name evidence="2" type="ORF">CVIRNUC_007114</name>
</gene>
<dbReference type="AlphaFoldDB" id="A0AAV1I973"/>
<feature type="region of interest" description="Disordered" evidence="1">
    <location>
        <begin position="56"/>
        <end position="88"/>
    </location>
</feature>
<proteinExistence type="predicted"/>
<reference evidence="2 3" key="1">
    <citation type="submission" date="2023-10" db="EMBL/GenBank/DDBJ databases">
        <authorList>
            <person name="Maclean D."/>
            <person name="Macfadyen A."/>
        </authorList>
    </citation>
    <scope>NUCLEOTIDE SEQUENCE [LARGE SCALE GENOMIC DNA]</scope>
</reference>
<evidence type="ECO:0000313" key="2">
    <source>
        <dbReference type="EMBL" id="CAK0783914.1"/>
    </source>
</evidence>
<organism evidence="2 3">
    <name type="scientific">Coccomyxa viridis</name>
    <dbReference type="NCBI Taxonomy" id="1274662"/>
    <lineage>
        <taxon>Eukaryota</taxon>
        <taxon>Viridiplantae</taxon>
        <taxon>Chlorophyta</taxon>
        <taxon>core chlorophytes</taxon>
        <taxon>Trebouxiophyceae</taxon>
        <taxon>Trebouxiophyceae incertae sedis</taxon>
        <taxon>Coccomyxaceae</taxon>
        <taxon>Coccomyxa</taxon>
    </lineage>
</organism>
<feature type="region of interest" description="Disordered" evidence="1">
    <location>
        <begin position="159"/>
        <end position="217"/>
    </location>
</feature>
<dbReference type="Proteomes" id="UP001314263">
    <property type="component" value="Unassembled WGS sequence"/>
</dbReference>
<accession>A0AAV1I973</accession>
<dbReference type="EMBL" id="CAUYUE010000009">
    <property type="protein sequence ID" value="CAK0783914.1"/>
    <property type="molecule type" value="Genomic_DNA"/>
</dbReference>
<name>A0AAV1I973_9CHLO</name>
<evidence type="ECO:0000256" key="1">
    <source>
        <dbReference type="SAM" id="MobiDB-lite"/>
    </source>
</evidence>
<protein>
    <submittedName>
        <fullName evidence="2">Uncharacterized protein</fullName>
    </submittedName>
</protein>
<feature type="compositionally biased region" description="Basic and acidic residues" evidence="1">
    <location>
        <begin position="197"/>
        <end position="217"/>
    </location>
</feature>
<sequence length="217" mass="21469">MAGVRIEAAAVSVTTTAAGTSPALAEATQDPQSISNTLAPFMALANTNDATGAFSHRARGVAQASKRPASEPGSRPESARELFPGGISEGRDIVGEDWVMTDLSGAPSATAGADRKFGMAGNVPASADVPLVDTTAATAAEAMVASAAPLATSAAAAEAAAASAPPAGREISIQVTGESELSEEATPTAPGKGGKAAKAESKLEEDPKPSAEEEKEP</sequence>
<comment type="caution">
    <text evidence="2">The sequence shown here is derived from an EMBL/GenBank/DDBJ whole genome shotgun (WGS) entry which is preliminary data.</text>
</comment>
<evidence type="ECO:0000313" key="3">
    <source>
        <dbReference type="Proteomes" id="UP001314263"/>
    </source>
</evidence>
<keyword evidence="3" id="KW-1185">Reference proteome</keyword>